<feature type="compositionally biased region" description="Gly residues" evidence="6">
    <location>
        <begin position="53"/>
        <end position="69"/>
    </location>
</feature>
<comment type="subcellular location">
    <subcellularLocation>
        <location evidence="1">Membrane</location>
        <topology evidence="1">Single-pass membrane protein</topology>
    </subcellularLocation>
</comment>
<proteinExistence type="predicted"/>
<reference evidence="8 9" key="1">
    <citation type="journal article" date="2024" name="BMC Genomics">
        <title>De novo assembly and annotation of Popillia japonica's genome with initial clues to its potential as an invasive pest.</title>
        <authorList>
            <person name="Cucini C."/>
            <person name="Boschi S."/>
            <person name="Funari R."/>
            <person name="Cardaioli E."/>
            <person name="Iannotti N."/>
            <person name="Marturano G."/>
            <person name="Paoli F."/>
            <person name="Bruttini M."/>
            <person name="Carapelli A."/>
            <person name="Frati F."/>
            <person name="Nardi F."/>
        </authorList>
    </citation>
    <scope>NUCLEOTIDE SEQUENCE [LARGE SCALE GENOMIC DNA]</scope>
    <source>
        <strain evidence="8">DMR45628</strain>
    </source>
</reference>
<gene>
    <name evidence="8" type="ORF">QE152_g40136</name>
</gene>
<evidence type="ECO:0000256" key="3">
    <source>
        <dbReference type="ARBA" id="ARBA00022933"/>
    </source>
</evidence>
<keyword evidence="9" id="KW-1185">Reference proteome</keyword>
<dbReference type="EMBL" id="JASPKY010001048">
    <property type="protein sequence ID" value="KAK9679300.1"/>
    <property type="molecule type" value="Genomic_DNA"/>
</dbReference>
<dbReference type="AlphaFoldDB" id="A0AAW1HRY3"/>
<dbReference type="GO" id="GO:0006816">
    <property type="term" value="P:calcium ion transport"/>
    <property type="evidence" value="ECO:0007669"/>
    <property type="project" value="TreeGrafter"/>
</dbReference>
<protein>
    <submittedName>
        <fullName evidence="8">Selenoprotein SelK-SelG</fullName>
    </submittedName>
</protein>
<evidence type="ECO:0000256" key="1">
    <source>
        <dbReference type="ARBA" id="ARBA00004167"/>
    </source>
</evidence>
<dbReference type="PANTHER" id="PTHR16875:SF0">
    <property type="entry name" value="SELENOPROTEIN K"/>
    <property type="match status" value="1"/>
</dbReference>
<dbReference type="PANTHER" id="PTHR16875">
    <property type="entry name" value="SELENOPROTEIN K"/>
    <property type="match status" value="1"/>
</dbReference>
<dbReference type="GO" id="GO:0005789">
    <property type="term" value="C:endoplasmic reticulum membrane"/>
    <property type="evidence" value="ECO:0007669"/>
    <property type="project" value="TreeGrafter"/>
</dbReference>
<evidence type="ECO:0000256" key="7">
    <source>
        <dbReference type="SAM" id="Phobius"/>
    </source>
</evidence>
<name>A0AAW1HRY3_POPJA</name>
<accession>A0AAW1HRY3</accession>
<keyword evidence="4 7" id="KW-1133">Transmembrane helix</keyword>
<feature type="region of interest" description="Disordered" evidence="6">
    <location>
        <begin position="45"/>
        <end position="90"/>
    </location>
</feature>
<evidence type="ECO:0000313" key="9">
    <source>
        <dbReference type="Proteomes" id="UP001458880"/>
    </source>
</evidence>
<evidence type="ECO:0000256" key="2">
    <source>
        <dbReference type="ARBA" id="ARBA00022692"/>
    </source>
</evidence>
<sequence length="90" mass="9762">MVYVQNGRVLDERPFSLRRIADFFWGIVLFVIYFFKTLFRFDTGSGTSDGYSRPGGRGNGPGGGPGRGPRGPRTLGRVTTIQDCSMPGGG</sequence>
<dbReference type="GO" id="GO:0032469">
    <property type="term" value="P:endoplasmic reticulum calcium ion homeostasis"/>
    <property type="evidence" value="ECO:0007669"/>
    <property type="project" value="TreeGrafter"/>
</dbReference>
<dbReference type="GO" id="GO:0005794">
    <property type="term" value="C:Golgi apparatus"/>
    <property type="evidence" value="ECO:0007669"/>
    <property type="project" value="TreeGrafter"/>
</dbReference>
<keyword evidence="2 7" id="KW-0812">Transmembrane</keyword>
<organism evidence="8 9">
    <name type="scientific">Popillia japonica</name>
    <name type="common">Japanese beetle</name>
    <dbReference type="NCBI Taxonomy" id="7064"/>
    <lineage>
        <taxon>Eukaryota</taxon>
        <taxon>Metazoa</taxon>
        <taxon>Ecdysozoa</taxon>
        <taxon>Arthropoda</taxon>
        <taxon>Hexapoda</taxon>
        <taxon>Insecta</taxon>
        <taxon>Pterygota</taxon>
        <taxon>Neoptera</taxon>
        <taxon>Endopterygota</taxon>
        <taxon>Coleoptera</taxon>
        <taxon>Polyphaga</taxon>
        <taxon>Scarabaeiformia</taxon>
        <taxon>Scarabaeidae</taxon>
        <taxon>Rutelinae</taxon>
        <taxon>Popillia</taxon>
    </lineage>
</organism>
<evidence type="ECO:0000313" key="8">
    <source>
        <dbReference type="EMBL" id="KAK9679300.1"/>
    </source>
</evidence>
<evidence type="ECO:0000256" key="6">
    <source>
        <dbReference type="SAM" id="MobiDB-lite"/>
    </source>
</evidence>
<keyword evidence="3" id="KW-0712">Selenocysteine</keyword>
<feature type="transmembrane region" description="Helical" evidence="7">
    <location>
        <begin position="20"/>
        <end position="39"/>
    </location>
</feature>
<dbReference type="InterPro" id="IPR024491">
    <property type="entry name" value="Se_SelK/SelG"/>
</dbReference>
<comment type="caution">
    <text evidence="8">The sequence shown here is derived from an EMBL/GenBank/DDBJ whole genome shotgun (WGS) entry which is preliminary data.</text>
</comment>
<evidence type="ECO:0000256" key="4">
    <source>
        <dbReference type="ARBA" id="ARBA00022989"/>
    </source>
</evidence>
<dbReference type="Proteomes" id="UP001458880">
    <property type="component" value="Unassembled WGS sequence"/>
</dbReference>
<evidence type="ECO:0000256" key="5">
    <source>
        <dbReference type="ARBA" id="ARBA00023136"/>
    </source>
</evidence>
<keyword evidence="5 7" id="KW-0472">Membrane</keyword>
<dbReference type="Pfam" id="PF10961">
    <property type="entry name" value="SelK_SelG"/>
    <property type="match status" value="1"/>
</dbReference>